<proteinExistence type="predicted"/>
<dbReference type="RefSeq" id="WP_166434460.1">
    <property type="nucleotide sequence ID" value="NZ_CP176637.1"/>
</dbReference>
<dbReference type="STRING" id="460384.SAMN05216313_12217"/>
<accession>A0A1I0IKB4</accession>
<dbReference type="EMBL" id="FOIM01000022">
    <property type="protein sequence ID" value="SET97519.1"/>
    <property type="molecule type" value="Genomic_DNA"/>
</dbReference>
<dbReference type="InterPro" id="IPR036061">
    <property type="entry name" value="CheW-like_dom_sf"/>
</dbReference>
<evidence type="ECO:0000313" key="2">
    <source>
        <dbReference type="EMBL" id="SET97519.1"/>
    </source>
</evidence>
<dbReference type="InterPro" id="IPR002545">
    <property type="entry name" value="CheW-lke_dom"/>
</dbReference>
<organism evidence="2 3">
    <name type="scientific">Enterocloster lavalensis</name>
    <dbReference type="NCBI Taxonomy" id="460384"/>
    <lineage>
        <taxon>Bacteria</taxon>
        <taxon>Bacillati</taxon>
        <taxon>Bacillota</taxon>
        <taxon>Clostridia</taxon>
        <taxon>Lachnospirales</taxon>
        <taxon>Lachnospiraceae</taxon>
        <taxon>Enterocloster</taxon>
    </lineage>
</organism>
<sequence>MQADYERELLGFTGRERNYAVELSYVEEICFDIKISKIPCLPHYFIGMFHYRGAILPVAQLEEQSKDEQKRQVLLVLSCNGYRLGVVIPGDPYVISFEELKRIEHPEQPEFEGVWKVQDILRAGRGLTFLLDVEKTVEAMVIYK</sequence>
<dbReference type="AlphaFoldDB" id="A0A1I0IKB4"/>
<name>A0A1I0IKB4_9FIRM</name>
<keyword evidence="3" id="KW-1185">Reference proteome</keyword>
<dbReference type="PROSITE" id="PS50851">
    <property type="entry name" value="CHEW"/>
    <property type="match status" value="1"/>
</dbReference>
<dbReference type="SUPFAM" id="SSF50341">
    <property type="entry name" value="CheW-like"/>
    <property type="match status" value="1"/>
</dbReference>
<reference evidence="3" key="1">
    <citation type="submission" date="2016-10" db="EMBL/GenBank/DDBJ databases">
        <authorList>
            <person name="Varghese N."/>
            <person name="Submissions S."/>
        </authorList>
    </citation>
    <scope>NUCLEOTIDE SEQUENCE [LARGE SCALE GENOMIC DNA]</scope>
    <source>
        <strain evidence="3">NLAE-zl-G277</strain>
    </source>
</reference>
<dbReference type="Gene3D" id="2.30.30.40">
    <property type="entry name" value="SH3 Domains"/>
    <property type="match status" value="1"/>
</dbReference>
<dbReference type="GO" id="GO:0006935">
    <property type="term" value="P:chemotaxis"/>
    <property type="evidence" value="ECO:0007669"/>
    <property type="project" value="InterPro"/>
</dbReference>
<dbReference type="Proteomes" id="UP000198508">
    <property type="component" value="Unassembled WGS sequence"/>
</dbReference>
<dbReference type="Pfam" id="PF01584">
    <property type="entry name" value="CheW"/>
    <property type="match status" value="1"/>
</dbReference>
<dbReference type="Gene3D" id="2.40.50.180">
    <property type="entry name" value="CheA-289, Domain 4"/>
    <property type="match status" value="1"/>
</dbReference>
<protein>
    <submittedName>
        <fullName evidence="2">Purine-binding chemotaxis protein CheW</fullName>
    </submittedName>
</protein>
<evidence type="ECO:0000259" key="1">
    <source>
        <dbReference type="PROSITE" id="PS50851"/>
    </source>
</evidence>
<evidence type="ECO:0000313" key="3">
    <source>
        <dbReference type="Proteomes" id="UP000198508"/>
    </source>
</evidence>
<dbReference type="GO" id="GO:0007165">
    <property type="term" value="P:signal transduction"/>
    <property type="evidence" value="ECO:0007669"/>
    <property type="project" value="InterPro"/>
</dbReference>
<gene>
    <name evidence="2" type="ORF">SAMN05216313_12217</name>
</gene>
<dbReference type="SMART" id="SM00260">
    <property type="entry name" value="CheW"/>
    <property type="match status" value="1"/>
</dbReference>
<dbReference type="GeneID" id="93277726"/>
<feature type="domain" description="CheW-like" evidence="1">
    <location>
        <begin position="6"/>
        <end position="142"/>
    </location>
</feature>